<feature type="site" description="Involved in the stabilization of negative charge on the oxyanion by the formation of the oxyanion hole" evidence="9">
    <location>
        <position position="170"/>
    </location>
</feature>
<dbReference type="GO" id="GO:0005737">
    <property type="term" value="C:cytoplasm"/>
    <property type="evidence" value="ECO:0007669"/>
    <property type="project" value="UniProtKB-SubCell"/>
</dbReference>
<evidence type="ECO:0000256" key="1">
    <source>
        <dbReference type="ARBA" id="ARBA00006774"/>
    </source>
</evidence>
<sequence length="459" mass="46999">MAKSDKTAKAGKKADGKKAEKAGKADKADKAARKAAAAAATPATAKETLVSPLAPARFPDLPVIEGVEFAAASAGIKYQGRTDVMLVRLAPGTSIAGAFTRSSTRAACVLDCQDKLKGAQDSAGGAAIIVNSGNANAFTGAEGQRSVDRVTGAVAKALGVPARRVFSSSTGVIGEPLPAQRIVDVTEALAASLRPDGIADAARAIMTTDTFPKGASAEIAGDGGPIRIAGIAKGSGMIAPDMATMLVYLFTDAAIAPPLLQRMLSGQMDETFNAITVDSDTSTSDALILAATGRSPAAPIADLRSKVAREFVAALRGVMLDLAQQVVRDGEGATKFVEVQVTGAASVADAHKVAMAIANSPLVKTAIAGEDANWGRVVAAVGKSGAAADRDRLSIRFGDMVLAENGWRAPTYDEAAASAYMKGDNLVIGVDLGLGRGARTVWTCDLTHRYIDINADYRS</sequence>
<feature type="binding site" evidence="9">
    <location>
        <position position="233"/>
    </location>
    <ligand>
        <name>substrate</name>
    </ligand>
</feature>
<dbReference type="InterPro" id="IPR002813">
    <property type="entry name" value="Arg_biosynth_ArgJ"/>
</dbReference>
<comment type="function">
    <text evidence="9">Catalyzes two activities which are involved in the cyclic version of arginine biosynthesis: the synthesis of N-acetylglutamate from glutamate and acetyl-CoA as the acetyl donor, and of ornithine by transacetylation between N(2)-acetylornithine and glutamate.</text>
</comment>
<reference evidence="11 12" key="2">
    <citation type="submission" date="2014-10" db="EMBL/GenBank/DDBJ databases">
        <title>Paracoccus sanguinis sp. nov., isolated from clinical specimens of New York State patients.</title>
        <authorList>
            <person name="Mingle L.A."/>
            <person name="Cole J.A."/>
            <person name="Lapierre P."/>
            <person name="Musser K.A."/>
        </authorList>
    </citation>
    <scope>NUCLEOTIDE SEQUENCE [LARGE SCALE GENOMIC DNA]</scope>
    <source>
        <strain evidence="11 12">5503</strain>
    </source>
</reference>
<dbReference type="GO" id="GO:0006592">
    <property type="term" value="P:ornithine biosynthetic process"/>
    <property type="evidence" value="ECO:0007669"/>
    <property type="project" value="TreeGrafter"/>
</dbReference>
<dbReference type="AlphaFoldDB" id="A0A099GCN3"/>
<keyword evidence="9" id="KW-0511">Multifunctional enzyme</keyword>
<dbReference type="InterPro" id="IPR016117">
    <property type="entry name" value="ArgJ-like_dom_sf"/>
</dbReference>
<feature type="region of interest" description="Disordered" evidence="10">
    <location>
        <begin position="1"/>
        <end position="39"/>
    </location>
</feature>
<dbReference type="Proteomes" id="UP000029858">
    <property type="component" value="Unassembled WGS sequence"/>
</dbReference>
<accession>A0A099GCN3</accession>
<dbReference type="RefSeq" id="WP_036711455.1">
    <property type="nucleotide sequence ID" value="NZ_JRKQ01000093.1"/>
</dbReference>
<dbReference type="NCBIfam" id="NF003802">
    <property type="entry name" value="PRK05388.1"/>
    <property type="match status" value="1"/>
</dbReference>
<evidence type="ECO:0000256" key="6">
    <source>
        <dbReference type="ARBA" id="ARBA00022813"/>
    </source>
</evidence>
<feature type="compositionally biased region" description="Basic and acidic residues" evidence="10">
    <location>
        <begin position="1"/>
        <end position="32"/>
    </location>
</feature>
<comment type="pathway">
    <text evidence="9">Amino-acid biosynthesis; L-arginine biosynthesis; N(2)-acetyl-L-ornithine from L-glutamate: step 1/4.</text>
</comment>
<dbReference type="Gene3D" id="3.10.20.340">
    <property type="entry name" value="ArgJ beta chain, C-terminal domain"/>
    <property type="match status" value="1"/>
</dbReference>
<dbReference type="GO" id="GO:0006526">
    <property type="term" value="P:L-arginine biosynthetic process"/>
    <property type="evidence" value="ECO:0007669"/>
    <property type="project" value="UniProtKB-UniRule"/>
</dbReference>
<comment type="pathway">
    <text evidence="9">Amino-acid biosynthesis; L-arginine biosynthesis; L-ornithine and N-acetyl-L-glutamate from L-glutamate and N(2)-acetyl-L-ornithine (cyclic): step 1/1.</text>
</comment>
<dbReference type="GO" id="GO:0004042">
    <property type="term" value="F:L-glutamate N-acetyltransferase activity"/>
    <property type="evidence" value="ECO:0007669"/>
    <property type="project" value="UniProtKB-UniRule"/>
</dbReference>
<name>A0A099GCN3_9RHOB</name>
<comment type="caution">
    <text evidence="11">The sequence shown here is derived from an EMBL/GenBank/DDBJ whole genome shotgun (WGS) entry which is preliminary data.</text>
</comment>
<keyword evidence="9" id="KW-0963">Cytoplasm</keyword>
<comment type="subcellular location">
    <subcellularLocation>
        <location evidence="9">Cytoplasm</location>
    </subcellularLocation>
</comment>
<feature type="binding site" evidence="9">
    <location>
        <position position="454"/>
    </location>
    <ligand>
        <name>substrate</name>
    </ligand>
</feature>
<keyword evidence="3 9" id="KW-0055">Arginine biosynthesis</keyword>
<feature type="binding site" evidence="9">
    <location>
        <position position="244"/>
    </location>
    <ligand>
        <name>substrate</name>
    </ligand>
</feature>
<feature type="chain" id="PRO_5023336875" description="Arginine biosynthesis bifunctional protein ArgJ alpha chain" evidence="9">
    <location>
        <begin position="1"/>
        <end position="243"/>
    </location>
</feature>
<dbReference type="PANTHER" id="PTHR23100:SF0">
    <property type="entry name" value="ARGININE BIOSYNTHESIS BIFUNCTIONAL PROTEIN ARGJ, MITOCHONDRIAL"/>
    <property type="match status" value="1"/>
</dbReference>
<dbReference type="Pfam" id="PF01960">
    <property type="entry name" value="ArgJ"/>
    <property type="match status" value="1"/>
</dbReference>
<feature type="binding site" evidence="9">
    <location>
        <position position="207"/>
    </location>
    <ligand>
        <name>substrate</name>
    </ligand>
</feature>
<evidence type="ECO:0000256" key="5">
    <source>
        <dbReference type="ARBA" id="ARBA00022679"/>
    </source>
</evidence>
<proteinExistence type="inferred from homology"/>
<dbReference type="EMBL" id="JRKQ01000093">
    <property type="protein sequence ID" value="KGJ20471.1"/>
    <property type="molecule type" value="Genomic_DNA"/>
</dbReference>
<comment type="catalytic activity">
    <reaction evidence="9">
        <text>L-glutamate + acetyl-CoA = N-acetyl-L-glutamate + CoA + H(+)</text>
        <dbReference type="Rhea" id="RHEA:24292"/>
        <dbReference type="ChEBI" id="CHEBI:15378"/>
        <dbReference type="ChEBI" id="CHEBI:29985"/>
        <dbReference type="ChEBI" id="CHEBI:44337"/>
        <dbReference type="ChEBI" id="CHEBI:57287"/>
        <dbReference type="ChEBI" id="CHEBI:57288"/>
        <dbReference type="EC" id="2.3.1.1"/>
    </reaction>
</comment>
<evidence type="ECO:0000313" key="11">
    <source>
        <dbReference type="EMBL" id="KGJ20471.1"/>
    </source>
</evidence>
<dbReference type="NCBIfam" id="TIGR00120">
    <property type="entry name" value="ArgJ"/>
    <property type="match status" value="1"/>
</dbReference>
<dbReference type="InterPro" id="IPR042195">
    <property type="entry name" value="ArgJ_beta_C"/>
</dbReference>
<evidence type="ECO:0000313" key="12">
    <source>
        <dbReference type="Proteomes" id="UP000029858"/>
    </source>
</evidence>
<gene>
    <name evidence="9" type="primary">argJ</name>
    <name evidence="11" type="ORF">IX56_14045</name>
</gene>
<dbReference type="CDD" id="cd02152">
    <property type="entry name" value="OAT"/>
    <property type="match status" value="1"/>
</dbReference>
<keyword evidence="6 9" id="KW-0068">Autocatalytic cleavage</keyword>
<dbReference type="PANTHER" id="PTHR23100">
    <property type="entry name" value="ARGININE BIOSYNTHESIS BIFUNCTIONAL PROTEIN ARGJ"/>
    <property type="match status" value="1"/>
</dbReference>
<dbReference type="UniPathway" id="UPA00068">
    <property type="reaction ID" value="UER00106"/>
</dbReference>
<dbReference type="GO" id="GO:0004358">
    <property type="term" value="F:L-glutamate N-acetyltransferase activity, acting on acetyl-L-ornithine as donor"/>
    <property type="evidence" value="ECO:0007669"/>
    <property type="project" value="UniProtKB-UniRule"/>
</dbReference>
<organism evidence="11 12">
    <name type="scientific">Paracoccus sanguinis</name>
    <dbReference type="NCBI Taxonomy" id="1545044"/>
    <lineage>
        <taxon>Bacteria</taxon>
        <taxon>Pseudomonadati</taxon>
        <taxon>Pseudomonadota</taxon>
        <taxon>Alphaproteobacteria</taxon>
        <taxon>Rhodobacterales</taxon>
        <taxon>Paracoccaceae</taxon>
        <taxon>Paracoccus</taxon>
    </lineage>
</organism>
<dbReference type="HAMAP" id="MF_01106">
    <property type="entry name" value="ArgJ"/>
    <property type="match status" value="1"/>
</dbReference>
<keyword evidence="4 9" id="KW-0028">Amino-acid biosynthesis</keyword>
<comment type="catalytic activity">
    <reaction evidence="8 9">
        <text>N(2)-acetyl-L-ornithine + L-glutamate = N-acetyl-L-glutamate + L-ornithine</text>
        <dbReference type="Rhea" id="RHEA:15349"/>
        <dbReference type="ChEBI" id="CHEBI:29985"/>
        <dbReference type="ChEBI" id="CHEBI:44337"/>
        <dbReference type="ChEBI" id="CHEBI:46911"/>
        <dbReference type="ChEBI" id="CHEBI:57805"/>
        <dbReference type="EC" id="2.3.1.35"/>
    </reaction>
</comment>
<dbReference type="FunFam" id="3.60.70.12:FF:000001">
    <property type="entry name" value="Arginine biosynthesis bifunctional protein ArgJ, chloroplastic"/>
    <property type="match status" value="1"/>
</dbReference>
<keyword evidence="5 9" id="KW-0808">Transferase</keyword>
<feature type="active site" description="Nucleophile" evidence="9">
    <location>
        <position position="244"/>
    </location>
</feature>
<comment type="similarity">
    <text evidence="1 9">Belongs to the ArgJ family.</text>
</comment>
<protein>
    <recommendedName>
        <fullName evidence="9">Arginine biosynthesis bifunctional protein ArgJ</fullName>
    </recommendedName>
    <domain>
        <recommendedName>
            <fullName evidence="9">Glutamate N-acetyltransferase</fullName>
            <ecNumber evidence="9">2.3.1.35</ecNumber>
        </recommendedName>
        <alternativeName>
            <fullName evidence="9">Ornithine acetyltransferase</fullName>
            <shortName evidence="9">OATase</shortName>
        </alternativeName>
        <alternativeName>
            <fullName evidence="9">Ornithine transacetylase</fullName>
        </alternativeName>
    </domain>
    <domain>
        <recommendedName>
            <fullName evidence="9">Amino-acid acetyltransferase</fullName>
            <ecNumber evidence="9">2.3.1.1</ecNumber>
        </recommendedName>
        <alternativeName>
            <fullName evidence="9">N-acetylglutamate synthase</fullName>
            <shortName evidence="9">AGSase</shortName>
        </alternativeName>
    </domain>
    <component>
        <recommendedName>
            <fullName evidence="9">Arginine biosynthesis bifunctional protein ArgJ alpha chain</fullName>
        </recommendedName>
    </component>
    <component>
        <recommendedName>
            <fullName evidence="9">Arginine biosynthesis bifunctional protein ArgJ beta chain</fullName>
        </recommendedName>
    </component>
</protein>
<feature type="site" description="Cleavage; by autolysis" evidence="9">
    <location>
        <begin position="243"/>
        <end position="244"/>
    </location>
</feature>
<dbReference type="FunFam" id="3.10.20.340:FF:000001">
    <property type="entry name" value="Arginine biosynthesis bifunctional protein ArgJ, chloroplastic"/>
    <property type="match status" value="1"/>
</dbReference>
<feature type="binding site" evidence="9">
    <location>
        <position position="331"/>
    </location>
    <ligand>
        <name>substrate</name>
    </ligand>
</feature>
<evidence type="ECO:0000256" key="8">
    <source>
        <dbReference type="ARBA" id="ARBA00049439"/>
    </source>
</evidence>
<evidence type="ECO:0000256" key="4">
    <source>
        <dbReference type="ARBA" id="ARBA00022605"/>
    </source>
</evidence>
<evidence type="ECO:0000256" key="7">
    <source>
        <dbReference type="ARBA" id="ARBA00023315"/>
    </source>
</evidence>
<dbReference type="EC" id="2.3.1.35" evidence="9"/>
<keyword evidence="7 9" id="KW-0012">Acyltransferase</keyword>
<feature type="site" description="Involved in the stabilization of negative charge on the oxyanion by the formation of the oxyanion hole" evidence="9">
    <location>
        <position position="171"/>
    </location>
</feature>
<evidence type="ECO:0000256" key="9">
    <source>
        <dbReference type="HAMAP-Rule" id="MF_01106"/>
    </source>
</evidence>
<dbReference type="SUPFAM" id="SSF56266">
    <property type="entry name" value="DmpA/ArgJ-like"/>
    <property type="match status" value="1"/>
</dbReference>
<evidence type="ECO:0000256" key="2">
    <source>
        <dbReference type="ARBA" id="ARBA00011475"/>
    </source>
</evidence>
<comment type="subunit">
    <text evidence="2 9">Heterotetramer of two alpha and two beta chains.</text>
</comment>
<feature type="binding site" evidence="9">
    <location>
        <position position="459"/>
    </location>
    <ligand>
        <name>substrate</name>
    </ligand>
</feature>
<evidence type="ECO:0000256" key="10">
    <source>
        <dbReference type="SAM" id="MobiDB-lite"/>
    </source>
</evidence>
<reference evidence="11 12" key="1">
    <citation type="submission" date="2014-09" db="EMBL/GenBank/DDBJ databases">
        <authorList>
            <person name="McGinnis J.M."/>
            <person name="Wolfgang W.J."/>
        </authorList>
    </citation>
    <scope>NUCLEOTIDE SEQUENCE [LARGE SCALE GENOMIC DNA]</scope>
    <source>
        <strain evidence="11 12">5503</strain>
    </source>
</reference>
<feature type="chain" id="PRO_5023336874" description="Arginine biosynthesis bifunctional protein ArgJ beta chain" evidence="9">
    <location>
        <begin position="244"/>
        <end position="459"/>
    </location>
</feature>
<dbReference type="EC" id="2.3.1.1" evidence="9"/>
<dbReference type="Gene3D" id="3.60.70.12">
    <property type="entry name" value="L-amino peptidase D-ALA esterase/amidase"/>
    <property type="match status" value="1"/>
</dbReference>
<evidence type="ECO:0000256" key="3">
    <source>
        <dbReference type="ARBA" id="ARBA00022571"/>
    </source>
</evidence>